<dbReference type="OrthoDB" id="9804366at2"/>
<name>A0A140KZX9_9FIRM</name>
<dbReference type="PIRSF" id="PIRSF005572">
    <property type="entry name" value="NifS"/>
    <property type="match status" value="1"/>
</dbReference>
<dbReference type="CDD" id="cd06453">
    <property type="entry name" value="SufS_like"/>
    <property type="match status" value="1"/>
</dbReference>
<dbReference type="PANTHER" id="PTHR43586:SF4">
    <property type="entry name" value="ISOPENICILLIN N EPIMERASE"/>
    <property type="match status" value="1"/>
</dbReference>
<proteinExistence type="inferred from homology"/>
<organism evidence="8 9">
    <name type="scientific">Thermotalea metallivorans</name>
    <dbReference type="NCBI Taxonomy" id="520762"/>
    <lineage>
        <taxon>Bacteria</taxon>
        <taxon>Bacillati</taxon>
        <taxon>Bacillota</taxon>
        <taxon>Clostridia</taxon>
        <taxon>Peptostreptococcales</taxon>
        <taxon>Thermotaleaceae</taxon>
        <taxon>Thermotalea</taxon>
    </lineage>
</organism>
<dbReference type="InterPro" id="IPR015421">
    <property type="entry name" value="PyrdxlP-dep_Trfase_major"/>
</dbReference>
<accession>A0A140KZX9</accession>
<evidence type="ECO:0000313" key="9">
    <source>
        <dbReference type="Proteomes" id="UP000070456"/>
    </source>
</evidence>
<keyword evidence="5" id="KW-0663">Pyridoxal phosphate</keyword>
<comment type="cofactor">
    <cofactor evidence="1">
        <name>pyridoxal 5'-phosphate</name>
        <dbReference type="ChEBI" id="CHEBI:597326"/>
    </cofactor>
</comment>
<evidence type="ECO:0000256" key="4">
    <source>
        <dbReference type="ARBA" id="ARBA00022679"/>
    </source>
</evidence>
<evidence type="ECO:0000313" key="8">
    <source>
        <dbReference type="EMBL" id="KXG73854.1"/>
    </source>
</evidence>
<keyword evidence="9" id="KW-1185">Reference proteome</keyword>
<dbReference type="InterPro" id="IPR015422">
    <property type="entry name" value="PyrdxlP-dep_Trfase_small"/>
</dbReference>
<comment type="similarity">
    <text evidence="2">Belongs to the class-V pyridoxal-phosphate-dependent aminotransferase family. Csd subfamily.</text>
</comment>
<dbReference type="PATRIC" id="fig|520762.4.peg.3064"/>
<dbReference type="STRING" id="520762.AN619_27740"/>
<dbReference type="Proteomes" id="UP000070456">
    <property type="component" value="Unassembled WGS sequence"/>
</dbReference>
<protein>
    <recommendedName>
        <fullName evidence="3">cysteine desulfurase</fullName>
        <ecNumber evidence="3">2.8.1.7</ecNumber>
    </recommendedName>
</protein>
<evidence type="ECO:0000256" key="6">
    <source>
        <dbReference type="ARBA" id="ARBA00050776"/>
    </source>
</evidence>
<dbReference type="GO" id="GO:0030170">
    <property type="term" value="F:pyridoxal phosphate binding"/>
    <property type="evidence" value="ECO:0007669"/>
    <property type="project" value="InterPro"/>
</dbReference>
<dbReference type="InterPro" id="IPR010969">
    <property type="entry name" value="Cys_dSase-rel_unknwn_funct"/>
</dbReference>
<gene>
    <name evidence="8" type="primary">sufS_1</name>
    <name evidence="8" type="ORF">AN619_27740</name>
</gene>
<evidence type="ECO:0000256" key="5">
    <source>
        <dbReference type="ARBA" id="ARBA00022898"/>
    </source>
</evidence>
<dbReference type="Gene3D" id="3.90.1150.10">
    <property type="entry name" value="Aspartate Aminotransferase, domain 1"/>
    <property type="match status" value="1"/>
</dbReference>
<dbReference type="RefSeq" id="WP_068557866.1">
    <property type="nucleotide sequence ID" value="NZ_LOEE01000072.1"/>
</dbReference>
<evidence type="ECO:0000259" key="7">
    <source>
        <dbReference type="Pfam" id="PF00266"/>
    </source>
</evidence>
<evidence type="ECO:0000256" key="1">
    <source>
        <dbReference type="ARBA" id="ARBA00001933"/>
    </source>
</evidence>
<feature type="domain" description="Aminotransferase class V" evidence="7">
    <location>
        <begin position="2"/>
        <end position="368"/>
    </location>
</feature>
<evidence type="ECO:0000256" key="3">
    <source>
        <dbReference type="ARBA" id="ARBA00012239"/>
    </source>
</evidence>
<dbReference type="SUPFAM" id="SSF53383">
    <property type="entry name" value="PLP-dependent transferases"/>
    <property type="match status" value="1"/>
</dbReference>
<dbReference type="GO" id="GO:0006534">
    <property type="term" value="P:cysteine metabolic process"/>
    <property type="evidence" value="ECO:0007669"/>
    <property type="project" value="InterPro"/>
</dbReference>
<evidence type="ECO:0000256" key="2">
    <source>
        <dbReference type="ARBA" id="ARBA00010447"/>
    </source>
</evidence>
<reference evidence="8 9" key="1">
    <citation type="submission" date="2015-12" db="EMBL/GenBank/DDBJ databases">
        <title>Draft genome sequence of the thermoanaerobe Thermotalea metallivorans, an isolate from the runoff channel of the Great Artesian Basin, Australia.</title>
        <authorList>
            <person name="Patel B.K."/>
        </authorList>
    </citation>
    <scope>NUCLEOTIDE SEQUENCE [LARGE SCALE GENOMIC DNA]</scope>
    <source>
        <strain evidence="8 9">B2-1</strain>
    </source>
</reference>
<dbReference type="NCBIfam" id="TIGR01977">
    <property type="entry name" value="am_tr_V_EF2568"/>
    <property type="match status" value="1"/>
</dbReference>
<dbReference type="InterPro" id="IPR010970">
    <property type="entry name" value="Cys_dSase_SufS"/>
</dbReference>
<dbReference type="PANTHER" id="PTHR43586">
    <property type="entry name" value="CYSTEINE DESULFURASE"/>
    <property type="match status" value="1"/>
</dbReference>
<dbReference type="InterPro" id="IPR015424">
    <property type="entry name" value="PyrdxlP-dep_Trfase"/>
</dbReference>
<dbReference type="InterPro" id="IPR016454">
    <property type="entry name" value="Cysteine_dSase"/>
</dbReference>
<dbReference type="EMBL" id="LOEE01000072">
    <property type="protein sequence ID" value="KXG73854.1"/>
    <property type="molecule type" value="Genomic_DNA"/>
</dbReference>
<dbReference type="InterPro" id="IPR000192">
    <property type="entry name" value="Aminotrans_V_dom"/>
</dbReference>
<dbReference type="GO" id="GO:0031071">
    <property type="term" value="F:cysteine desulfurase activity"/>
    <property type="evidence" value="ECO:0007669"/>
    <property type="project" value="UniProtKB-EC"/>
</dbReference>
<comment type="catalytic activity">
    <reaction evidence="6">
        <text>(sulfur carrier)-H + L-cysteine = (sulfur carrier)-SH + L-alanine</text>
        <dbReference type="Rhea" id="RHEA:43892"/>
        <dbReference type="Rhea" id="RHEA-COMP:14737"/>
        <dbReference type="Rhea" id="RHEA-COMP:14739"/>
        <dbReference type="ChEBI" id="CHEBI:29917"/>
        <dbReference type="ChEBI" id="CHEBI:35235"/>
        <dbReference type="ChEBI" id="CHEBI:57972"/>
        <dbReference type="ChEBI" id="CHEBI:64428"/>
        <dbReference type="EC" id="2.8.1.7"/>
    </reaction>
</comment>
<comment type="caution">
    <text evidence="8">The sequence shown here is derived from an EMBL/GenBank/DDBJ whole genome shotgun (WGS) entry which is preliminary data.</text>
</comment>
<dbReference type="Pfam" id="PF00266">
    <property type="entry name" value="Aminotran_5"/>
    <property type="match status" value="1"/>
</dbReference>
<dbReference type="EC" id="2.8.1.7" evidence="3"/>
<sequence length="382" mass="41733">MIYLDNAATTFPKPEAVYQAVDRCMRNFGANPGRSGHKLALEAGRAIYKTRELICQLFNIENPMQVIFTYNATDSLNLALKGLLRPGEHVITTSMEHNSMIRPIMALKEIGVEHTIIPCSKTGELDPQKVEDAVKENTRLIAMTHASNITGTLMPVGEVGAIAKRKNILLLVDAAQTAGIYPIDVQKMNIDLLAAPGHKGLMGPQGTGILYVREGIILRHMKEGGTGSKSESLLQPEILPDRYESGTPNTPGIVGLGAGIAFILAEGLNKIREHEEALTAYMLSELKKIDKIKIYGPQDHKKQAAVISMNIGDEDSSEVSYVLDKVFDIAVRSGLHCAPLAHQTIGTFEQGTVRFSIGYFNTKEDIEKAIEALKKICEELEG</sequence>
<dbReference type="AlphaFoldDB" id="A0A140KZX9"/>
<keyword evidence="4 8" id="KW-0808">Transferase</keyword>
<dbReference type="Gene3D" id="3.40.640.10">
    <property type="entry name" value="Type I PLP-dependent aspartate aminotransferase-like (Major domain)"/>
    <property type="match status" value="1"/>
</dbReference>